<dbReference type="OrthoDB" id="9813918at2"/>
<dbReference type="STRING" id="316055.RPE_3933"/>
<dbReference type="EMBL" id="CP000463">
    <property type="protein sequence ID" value="ABJ07859.1"/>
    <property type="molecule type" value="Genomic_DNA"/>
</dbReference>
<dbReference type="Pfam" id="PF12850">
    <property type="entry name" value="Metallophos_2"/>
    <property type="match status" value="1"/>
</dbReference>
<comment type="similarity">
    <text evidence="1">Belongs to the metallophosphoesterase superfamily. YfcE family.</text>
</comment>
<dbReference type="InterPro" id="IPR050126">
    <property type="entry name" value="Ap4A_hydrolase"/>
</dbReference>
<dbReference type="InterPro" id="IPR011152">
    <property type="entry name" value="Pesterase_MJ0912"/>
</dbReference>
<evidence type="ECO:0000259" key="2">
    <source>
        <dbReference type="Pfam" id="PF12850"/>
    </source>
</evidence>
<dbReference type="InterPro" id="IPR029052">
    <property type="entry name" value="Metallo-depent_PP-like"/>
</dbReference>
<organism evidence="3">
    <name type="scientific">Rhodopseudomonas palustris (strain BisA53)</name>
    <dbReference type="NCBI Taxonomy" id="316055"/>
    <lineage>
        <taxon>Bacteria</taxon>
        <taxon>Pseudomonadati</taxon>
        <taxon>Pseudomonadota</taxon>
        <taxon>Alphaproteobacteria</taxon>
        <taxon>Hyphomicrobiales</taxon>
        <taxon>Nitrobacteraceae</taxon>
        <taxon>Rhodopseudomonas</taxon>
    </lineage>
</organism>
<evidence type="ECO:0000313" key="3">
    <source>
        <dbReference type="EMBL" id="ABJ07859.1"/>
    </source>
</evidence>
<accession>Q07JM5</accession>
<dbReference type="HOGENOM" id="CLU_074761_1_1_5"/>
<dbReference type="GO" id="GO:0005737">
    <property type="term" value="C:cytoplasm"/>
    <property type="evidence" value="ECO:0007669"/>
    <property type="project" value="TreeGrafter"/>
</dbReference>
<protein>
    <submittedName>
        <fullName evidence="3">Metallophosphoesterase</fullName>
    </submittedName>
</protein>
<dbReference type="AlphaFoldDB" id="Q07JM5"/>
<dbReference type="PANTHER" id="PTHR42850:SF2">
    <property type="entry name" value="BLL5683 PROTEIN"/>
    <property type="match status" value="1"/>
</dbReference>
<dbReference type="CDD" id="cd00838">
    <property type="entry name" value="MPP_superfamily"/>
    <property type="match status" value="1"/>
</dbReference>
<dbReference type="GO" id="GO:0016791">
    <property type="term" value="F:phosphatase activity"/>
    <property type="evidence" value="ECO:0007669"/>
    <property type="project" value="TreeGrafter"/>
</dbReference>
<dbReference type="PIRSF" id="PIRSF000883">
    <property type="entry name" value="Pesterase_MJ0912"/>
    <property type="match status" value="1"/>
</dbReference>
<sequence>MLIALFADIHANRQAFEVCLAAAREQGAEQYVLLGDFVGYGADPDWVTSTVMELVGAGAVAVMGNHDDAVGNPKVQLNPQAQAAMEWTRGELGLAQRQFLAKLAMKEEQQSRLYVHADASRPENWIYVTDASVASRSMQSTFAHVTFCGHIHRPALYSLSVTGKMTSFVPTSGVPVQLLPGRQWLVVVGSVGQPRDGNPAAAYTLYNTDTREVSYCRVPYDVAEASARIRKNGLPIALAERLLVGR</sequence>
<evidence type="ECO:0000256" key="1">
    <source>
        <dbReference type="ARBA" id="ARBA00008950"/>
    </source>
</evidence>
<dbReference type="PANTHER" id="PTHR42850">
    <property type="entry name" value="METALLOPHOSPHOESTERASE"/>
    <property type="match status" value="1"/>
</dbReference>
<dbReference type="KEGG" id="rpe:RPE_3933"/>
<dbReference type="Gene3D" id="3.60.21.10">
    <property type="match status" value="1"/>
</dbReference>
<dbReference type="InterPro" id="IPR024654">
    <property type="entry name" value="Calcineurin-like_PHP_lpxH"/>
</dbReference>
<reference evidence="3" key="1">
    <citation type="submission" date="2006-09" db="EMBL/GenBank/DDBJ databases">
        <title>Complete sequence of Rhodopseudomonas palustris BisA53.</title>
        <authorList>
            <consortium name="US DOE Joint Genome Institute"/>
            <person name="Copeland A."/>
            <person name="Lucas S."/>
            <person name="Lapidus A."/>
            <person name="Barry K."/>
            <person name="Detter J.C."/>
            <person name="Glavina del Rio T."/>
            <person name="Hammon N."/>
            <person name="Israni S."/>
            <person name="Dalin E."/>
            <person name="Tice H."/>
            <person name="Pitluck S."/>
            <person name="Chain P."/>
            <person name="Malfatti S."/>
            <person name="Shin M."/>
            <person name="Vergez L."/>
            <person name="Schmutz J."/>
            <person name="Larimer F."/>
            <person name="Land M."/>
            <person name="Hauser L."/>
            <person name="Pelletier D.A."/>
            <person name="Kyrpides N."/>
            <person name="Kim E."/>
            <person name="Harwood C.S."/>
            <person name="Oda Y."/>
            <person name="Richardson P."/>
        </authorList>
    </citation>
    <scope>NUCLEOTIDE SEQUENCE [LARGE SCALE GENOMIC DNA]</scope>
    <source>
        <strain evidence="3">BisA53</strain>
    </source>
</reference>
<dbReference type="eggNOG" id="COG0639">
    <property type="taxonomic scope" value="Bacteria"/>
</dbReference>
<gene>
    <name evidence="3" type="ordered locus">RPE_3933</name>
</gene>
<proteinExistence type="inferred from homology"/>
<feature type="domain" description="Calcineurin-like phosphoesterase" evidence="2">
    <location>
        <begin position="1"/>
        <end position="209"/>
    </location>
</feature>
<name>Q07JM5_RHOP5</name>
<dbReference type="SUPFAM" id="SSF56300">
    <property type="entry name" value="Metallo-dependent phosphatases"/>
    <property type="match status" value="1"/>
</dbReference>